<proteinExistence type="predicted"/>
<name>A0ABR8JLB7_9BACT</name>
<protein>
    <recommendedName>
        <fullName evidence="3">DUF2971 domain-containing protein</fullName>
    </recommendedName>
</protein>
<gene>
    <name evidence="1" type="ORF">IC231_14160</name>
</gene>
<reference evidence="1 2" key="1">
    <citation type="submission" date="2020-09" db="EMBL/GenBank/DDBJ databases">
        <authorList>
            <person name="Kim M.K."/>
        </authorList>
    </citation>
    <scope>NUCLEOTIDE SEQUENCE [LARGE SCALE GENOMIC DNA]</scope>
    <source>
        <strain evidence="1 2">BT646</strain>
    </source>
</reference>
<dbReference type="RefSeq" id="WP_190785164.1">
    <property type="nucleotide sequence ID" value="NZ_JACWZZ010000003.1"/>
</dbReference>
<evidence type="ECO:0000313" key="2">
    <source>
        <dbReference type="Proteomes" id="UP000642468"/>
    </source>
</evidence>
<dbReference type="EMBL" id="JACWZZ010000003">
    <property type="protein sequence ID" value="MBD2716185.1"/>
    <property type="molecule type" value="Genomic_DNA"/>
</dbReference>
<comment type="caution">
    <text evidence="1">The sequence shown here is derived from an EMBL/GenBank/DDBJ whole genome shotgun (WGS) entry which is preliminary data.</text>
</comment>
<organism evidence="1 2">
    <name type="scientific">Hymenobacter duratus</name>
    <dbReference type="NCBI Taxonomy" id="2771356"/>
    <lineage>
        <taxon>Bacteria</taxon>
        <taxon>Pseudomonadati</taxon>
        <taxon>Bacteroidota</taxon>
        <taxon>Cytophagia</taxon>
        <taxon>Cytophagales</taxon>
        <taxon>Hymenobacteraceae</taxon>
        <taxon>Hymenobacter</taxon>
    </lineage>
</organism>
<sequence length="276" mass="32289">MEYPDQDQQPEKYRPYVIPAGDTVIWRYMDFVKYVSMLNNGSLFFTHPDKFSDPFEGAVGYASTEEEYYNTSGSDGSHSAKHNPDLDRVVKRMRKQALEVKRSSTYINCWYENPNESEAMWRLYSTDNYNAIAIKTTCRKLYDSLKKCSDDQRYLSDFKIGQVIYTDYKGWVYHENAFWYKRDSFSHEREVRAIYYPSYFFPEMADDDGLASFNAMLEDRKKPGLHVPVDLSILIEKVVVSPLAAPWLIALVKDVSNKYGLEVEVIESYIAQKPFR</sequence>
<dbReference type="Proteomes" id="UP000642468">
    <property type="component" value="Unassembled WGS sequence"/>
</dbReference>
<accession>A0ABR8JLB7</accession>
<evidence type="ECO:0008006" key="3">
    <source>
        <dbReference type="Google" id="ProtNLM"/>
    </source>
</evidence>
<keyword evidence="2" id="KW-1185">Reference proteome</keyword>
<evidence type="ECO:0000313" key="1">
    <source>
        <dbReference type="EMBL" id="MBD2716185.1"/>
    </source>
</evidence>